<evidence type="ECO:0008006" key="3">
    <source>
        <dbReference type="Google" id="ProtNLM"/>
    </source>
</evidence>
<reference evidence="2" key="1">
    <citation type="submission" date="2021-01" db="EMBL/GenBank/DDBJ databases">
        <authorList>
            <person name="Corre E."/>
            <person name="Pelletier E."/>
            <person name="Niang G."/>
            <person name="Scheremetjew M."/>
            <person name="Finn R."/>
            <person name="Kale V."/>
            <person name="Holt S."/>
            <person name="Cochrane G."/>
            <person name="Meng A."/>
            <person name="Brown T."/>
            <person name="Cohen L."/>
        </authorList>
    </citation>
    <scope>NUCLEOTIDE SEQUENCE</scope>
    <source>
        <strain evidence="2">CCMP645</strain>
    </source>
</reference>
<accession>A0A7S4BYV7</accession>
<gene>
    <name evidence="2" type="ORF">PCAR00345_LOCUS34269</name>
</gene>
<evidence type="ECO:0000313" key="2">
    <source>
        <dbReference type="EMBL" id="CAE0781605.1"/>
    </source>
</evidence>
<proteinExistence type="predicted"/>
<protein>
    <recommendedName>
        <fullName evidence="3">C-terminal of Roc (COR) domain-containing protein</fullName>
    </recommendedName>
</protein>
<name>A0A7S4BYV7_CHRCT</name>
<sequence>MRKDRHNNGWTVQGASTDGRARLCWGHFEVLFHQNVHVAGAHHDRLVEHLNQIATFASDGPVILVGTRSAEVVGVQPTLAAISDALRGVLASRAPVMRFARFHQVDGESRCFFAVENSAGCDGDETFGQLAQAIVDAARELPSVDCTIPVPWLRVHCELRRRLDEGVRRLPLHQVRSIAKQCGLPHDGLSLEVELEAMLAHFHSLGVIFWLEASHTRELVVLDVQWLLDAMTCLIRNFDLHPMPGDTRAQRAMETEWISLCRSAELHDGLLRYLWANKEFADSKLSLLSTMEHFGLLVSVPGRPVMILPPLLAFGGADALPPMAHTLSECYMHFSLAEQRFPDLLWSPEHFATGFLPKAAFYRIVAASIGWCYNTTAGFDPLLGRNRCDVAFGCSRLSFSLTTGQPVIRVTVRQGKPLEIIDRLRLISRSVLTRFGNLRLRFLIAVPGATNSYVELDTLSNTSSASVMYIDGIPGATTLQTLGTLLGPWLPPPHPPENFDVMLSYRWGPTDSELADALYDWLSATHVGNRAMVVFQDKRRLQAFWHGRHRYSPKSMNPYPASSHTSSKPLLRPPFPTFSSVE</sequence>
<dbReference type="EMBL" id="HBIZ01053575">
    <property type="protein sequence ID" value="CAE0781605.1"/>
    <property type="molecule type" value="Transcribed_RNA"/>
</dbReference>
<organism evidence="2">
    <name type="scientific">Chrysotila carterae</name>
    <name type="common">Marine alga</name>
    <name type="synonym">Syracosphaera carterae</name>
    <dbReference type="NCBI Taxonomy" id="13221"/>
    <lineage>
        <taxon>Eukaryota</taxon>
        <taxon>Haptista</taxon>
        <taxon>Haptophyta</taxon>
        <taxon>Prymnesiophyceae</taxon>
        <taxon>Isochrysidales</taxon>
        <taxon>Isochrysidaceae</taxon>
        <taxon>Chrysotila</taxon>
    </lineage>
</organism>
<dbReference type="Gene3D" id="1.10.10.10">
    <property type="entry name" value="Winged helix-like DNA-binding domain superfamily/Winged helix DNA-binding domain"/>
    <property type="match status" value="1"/>
</dbReference>
<dbReference type="InterPro" id="IPR036388">
    <property type="entry name" value="WH-like_DNA-bd_sf"/>
</dbReference>
<feature type="region of interest" description="Disordered" evidence="1">
    <location>
        <begin position="555"/>
        <end position="582"/>
    </location>
</feature>
<dbReference type="AlphaFoldDB" id="A0A7S4BYV7"/>
<evidence type="ECO:0000256" key="1">
    <source>
        <dbReference type="SAM" id="MobiDB-lite"/>
    </source>
</evidence>